<keyword evidence="5" id="KW-0210">Decarboxylase</keyword>
<feature type="domain" description="Indole-3-glycerol phosphate synthase" evidence="9">
    <location>
        <begin position="5"/>
        <end position="251"/>
    </location>
</feature>
<dbReference type="SUPFAM" id="SSF51366">
    <property type="entry name" value="Ribulose-phoshate binding barrel"/>
    <property type="match status" value="1"/>
</dbReference>
<keyword evidence="6" id="KW-0822">Tryptophan biosynthesis</keyword>
<proteinExistence type="predicted"/>
<dbReference type="EMBL" id="BAAAFG010000016">
    <property type="protein sequence ID" value="GAA0873140.1"/>
    <property type="molecule type" value="Genomic_DNA"/>
</dbReference>
<comment type="caution">
    <text evidence="10">The sequence shown here is derived from an EMBL/GenBank/DDBJ whole genome shotgun (WGS) entry which is preliminary data.</text>
</comment>
<dbReference type="PROSITE" id="PS00614">
    <property type="entry name" value="IGPS"/>
    <property type="match status" value="1"/>
</dbReference>
<dbReference type="PANTHER" id="PTHR22854">
    <property type="entry name" value="TRYPTOPHAN BIOSYNTHESIS PROTEIN"/>
    <property type="match status" value="1"/>
</dbReference>
<evidence type="ECO:0000256" key="6">
    <source>
        <dbReference type="ARBA" id="ARBA00022822"/>
    </source>
</evidence>
<evidence type="ECO:0000256" key="5">
    <source>
        <dbReference type="ARBA" id="ARBA00022793"/>
    </source>
</evidence>
<dbReference type="EC" id="4.1.1.48" evidence="3"/>
<dbReference type="InterPro" id="IPR013798">
    <property type="entry name" value="Indole-3-glycerol_P_synth_dom"/>
</dbReference>
<dbReference type="Gene3D" id="3.20.20.70">
    <property type="entry name" value="Aldolase class I"/>
    <property type="match status" value="1"/>
</dbReference>
<keyword evidence="4" id="KW-0028">Amino-acid biosynthesis</keyword>
<comment type="pathway">
    <text evidence="2">Amino-acid biosynthesis; L-tryptophan biosynthesis; L-tryptophan from chorismate: step 4/5.</text>
</comment>
<dbReference type="NCBIfam" id="NF001377">
    <property type="entry name" value="PRK00278.2-4"/>
    <property type="match status" value="1"/>
</dbReference>
<evidence type="ECO:0000313" key="11">
    <source>
        <dbReference type="Proteomes" id="UP001500507"/>
    </source>
</evidence>
<evidence type="ECO:0000256" key="2">
    <source>
        <dbReference type="ARBA" id="ARBA00004696"/>
    </source>
</evidence>
<evidence type="ECO:0000256" key="1">
    <source>
        <dbReference type="ARBA" id="ARBA00001633"/>
    </source>
</evidence>
<keyword evidence="8" id="KW-0456">Lyase</keyword>
<dbReference type="RefSeq" id="WP_343767731.1">
    <property type="nucleotide sequence ID" value="NZ_BAAAFG010000016.1"/>
</dbReference>
<accession>A0ABN1MJJ7</accession>
<reference evidence="10 11" key="1">
    <citation type="journal article" date="2019" name="Int. J. Syst. Evol. Microbiol.">
        <title>The Global Catalogue of Microorganisms (GCM) 10K type strain sequencing project: providing services to taxonomists for standard genome sequencing and annotation.</title>
        <authorList>
            <consortium name="The Broad Institute Genomics Platform"/>
            <consortium name="The Broad Institute Genome Sequencing Center for Infectious Disease"/>
            <person name="Wu L."/>
            <person name="Ma J."/>
        </authorList>
    </citation>
    <scope>NUCLEOTIDE SEQUENCE [LARGE SCALE GENOMIC DNA]</scope>
    <source>
        <strain evidence="10 11">JCM 16082</strain>
    </source>
</reference>
<dbReference type="InterPro" id="IPR001468">
    <property type="entry name" value="Indole-3-GlycerolPSynthase_CS"/>
</dbReference>
<gene>
    <name evidence="10" type="primary">trpC</name>
    <name evidence="10" type="ORF">GCM10009117_22870</name>
</gene>
<dbReference type="InterPro" id="IPR013785">
    <property type="entry name" value="Aldolase_TIM"/>
</dbReference>
<sequence>MRNILDQIVADKRKEVHLRKQVLLQEYLEKSPLFERTPIRMADTVRASTTGIIAEFKRRSPSKSVINQNANVQDVAQGYEEAGFGGMSVLTDGKYFGGSLDDLILARASCSLPLLRKEFIIDEYQILTAKAYGADCILLIAAVLSAEEIKHYSAFAGSLGLSVLCEIHGEDELQKTLVETVDMIGVNNRNLKTFEVDIATSKNLADQIPKEFLKVSESGISDPRTIVELMPYGFEGFLIGECFMKEHDPALAAFKFAEELKTLHTQKSIRLKE</sequence>
<dbReference type="InterPro" id="IPR011060">
    <property type="entry name" value="RibuloseP-bd_barrel"/>
</dbReference>
<protein>
    <recommendedName>
        <fullName evidence="3">indole-3-glycerol-phosphate synthase</fullName>
        <ecNumber evidence="3">4.1.1.48</ecNumber>
    </recommendedName>
</protein>
<dbReference type="Pfam" id="PF00218">
    <property type="entry name" value="IGPS"/>
    <property type="match status" value="1"/>
</dbReference>
<evidence type="ECO:0000256" key="8">
    <source>
        <dbReference type="ARBA" id="ARBA00023239"/>
    </source>
</evidence>
<comment type="catalytic activity">
    <reaction evidence="1">
        <text>1-(2-carboxyphenylamino)-1-deoxy-D-ribulose 5-phosphate + H(+) = (1S,2R)-1-C-(indol-3-yl)glycerol 3-phosphate + CO2 + H2O</text>
        <dbReference type="Rhea" id="RHEA:23476"/>
        <dbReference type="ChEBI" id="CHEBI:15377"/>
        <dbReference type="ChEBI" id="CHEBI:15378"/>
        <dbReference type="ChEBI" id="CHEBI:16526"/>
        <dbReference type="ChEBI" id="CHEBI:58613"/>
        <dbReference type="ChEBI" id="CHEBI:58866"/>
        <dbReference type="EC" id="4.1.1.48"/>
    </reaction>
</comment>
<organism evidence="10 11">
    <name type="scientific">Gangjinia marincola</name>
    <dbReference type="NCBI Taxonomy" id="578463"/>
    <lineage>
        <taxon>Bacteria</taxon>
        <taxon>Pseudomonadati</taxon>
        <taxon>Bacteroidota</taxon>
        <taxon>Flavobacteriia</taxon>
        <taxon>Flavobacteriales</taxon>
        <taxon>Flavobacteriaceae</taxon>
        <taxon>Gangjinia</taxon>
    </lineage>
</organism>
<keyword evidence="11" id="KW-1185">Reference proteome</keyword>
<keyword evidence="7" id="KW-0057">Aromatic amino acid biosynthesis</keyword>
<evidence type="ECO:0000256" key="4">
    <source>
        <dbReference type="ARBA" id="ARBA00022605"/>
    </source>
</evidence>
<evidence type="ECO:0000256" key="3">
    <source>
        <dbReference type="ARBA" id="ARBA00012362"/>
    </source>
</evidence>
<dbReference type="Proteomes" id="UP001500507">
    <property type="component" value="Unassembled WGS sequence"/>
</dbReference>
<dbReference type="CDD" id="cd00331">
    <property type="entry name" value="IGPS"/>
    <property type="match status" value="1"/>
</dbReference>
<dbReference type="PANTHER" id="PTHR22854:SF2">
    <property type="entry name" value="INDOLE-3-GLYCEROL-PHOSPHATE SYNTHASE"/>
    <property type="match status" value="1"/>
</dbReference>
<evidence type="ECO:0000259" key="9">
    <source>
        <dbReference type="Pfam" id="PF00218"/>
    </source>
</evidence>
<evidence type="ECO:0000313" key="10">
    <source>
        <dbReference type="EMBL" id="GAA0873140.1"/>
    </source>
</evidence>
<dbReference type="InterPro" id="IPR045186">
    <property type="entry name" value="Indole-3-glycerol_P_synth"/>
</dbReference>
<name>A0ABN1MJJ7_9FLAO</name>
<evidence type="ECO:0000256" key="7">
    <source>
        <dbReference type="ARBA" id="ARBA00023141"/>
    </source>
</evidence>